<dbReference type="InterPro" id="IPR001173">
    <property type="entry name" value="Glyco_trans_2-like"/>
</dbReference>
<keyword evidence="6" id="KW-0472">Membrane</keyword>
<dbReference type="PhylomeDB" id="T1JGQ4"/>
<dbReference type="GO" id="GO:0004653">
    <property type="term" value="F:polypeptide N-acetylgalactosaminyltransferase activity"/>
    <property type="evidence" value="ECO:0007669"/>
    <property type="project" value="TreeGrafter"/>
</dbReference>
<accession>T1JGQ4</accession>
<sequence length="415" mass="47699">MPTVGGPHQHQAETINLPPALETACCISFPCRSTNESWMSQSPVTQLVLFDQDDYVRGEKYPFLVSTRDPYRRHAFNLDATNRLRSDRHVPDTRHDRCRSTAYDDDSLPSASVVIAFHNEARSVLLRTLISVLNRTPPSLIEEIILIDDYSDDARDGSLLEILPKVRLFRNEKRQGLIRSRVLGAELSRAEILVFLDSHCEVNVDWLEPMVQVVVKNPHALVSPVIDVIDVDTFEYRGSSSDLRGGFDWNLRFKWISLSEKQKISRSDPTEPFESPTIAGGLFAINRVWFDKLGKYDKSLEIWGGENFEISLKTWLCGGSLLIAPCSRVGHVFRPRHPYSFPDGNSNTYSRNCGRIVEVWLDEYKRFFYEARPEARDQPIGNLQQQKQFRQNLRCKPFKWYLDNVYPELECAGVD</sequence>
<evidence type="ECO:0000313" key="13">
    <source>
        <dbReference type="Proteomes" id="UP000014500"/>
    </source>
</evidence>
<dbReference type="FunFam" id="3.90.550.10:FF:000053">
    <property type="entry name" value="Polypeptide N-acetylgalactosaminyltransferase"/>
    <property type="match status" value="1"/>
</dbReference>
<dbReference type="SUPFAM" id="SSF53448">
    <property type="entry name" value="Nucleotide-diphospho-sugar transferases"/>
    <property type="match status" value="1"/>
</dbReference>
<keyword evidence="13" id="KW-1185">Reference proteome</keyword>
<dbReference type="PANTHER" id="PTHR11675">
    <property type="entry name" value="N-ACETYLGALACTOSAMINYLTRANSFERASE"/>
    <property type="match status" value="1"/>
</dbReference>
<reference evidence="12" key="2">
    <citation type="submission" date="2015-02" db="UniProtKB">
        <authorList>
            <consortium name="EnsemblMetazoa"/>
        </authorList>
    </citation>
    <scope>IDENTIFICATION</scope>
</reference>
<reference evidence="13" key="1">
    <citation type="submission" date="2011-05" db="EMBL/GenBank/DDBJ databases">
        <authorList>
            <person name="Richards S.R."/>
            <person name="Qu J."/>
            <person name="Jiang H."/>
            <person name="Jhangiani S.N."/>
            <person name="Agravi P."/>
            <person name="Goodspeed R."/>
            <person name="Gross S."/>
            <person name="Mandapat C."/>
            <person name="Jackson L."/>
            <person name="Mathew T."/>
            <person name="Pu L."/>
            <person name="Thornton R."/>
            <person name="Saada N."/>
            <person name="Wilczek-Boney K.B."/>
            <person name="Lee S."/>
            <person name="Kovar C."/>
            <person name="Wu Y."/>
            <person name="Scherer S.E."/>
            <person name="Worley K.C."/>
            <person name="Muzny D.M."/>
            <person name="Gibbs R."/>
        </authorList>
    </citation>
    <scope>NUCLEOTIDE SEQUENCE</scope>
    <source>
        <strain evidence="13">Brora</strain>
    </source>
</reference>
<dbReference type="STRING" id="126957.T1JGQ4"/>
<evidence type="ECO:0000256" key="8">
    <source>
        <dbReference type="ARBA" id="ARBA00023180"/>
    </source>
</evidence>
<evidence type="ECO:0000259" key="11">
    <source>
        <dbReference type="Pfam" id="PF00535"/>
    </source>
</evidence>
<dbReference type="EMBL" id="JH432211">
    <property type="status" value="NOT_ANNOTATED_CDS"/>
    <property type="molecule type" value="Genomic_DNA"/>
</dbReference>
<keyword evidence="5" id="KW-1133">Transmembrane helix</keyword>
<evidence type="ECO:0000256" key="6">
    <source>
        <dbReference type="ARBA" id="ARBA00023136"/>
    </source>
</evidence>
<comment type="similarity">
    <text evidence="2">Belongs to the glycosyltransferase 2 family. GalNAc-T subfamily.</text>
</comment>
<feature type="domain" description="Glycosyltransferase 2-like" evidence="11">
    <location>
        <begin position="112"/>
        <end position="286"/>
    </location>
</feature>
<dbReference type="HOGENOM" id="CLU_013477_0_0_1"/>
<dbReference type="OMA" id="VAQEWTY"/>
<evidence type="ECO:0000256" key="9">
    <source>
        <dbReference type="ARBA" id="ARBA00023211"/>
    </source>
</evidence>
<evidence type="ECO:0000256" key="10">
    <source>
        <dbReference type="ARBA" id="ARBA00060399"/>
    </source>
</evidence>
<dbReference type="Gene3D" id="3.90.550.10">
    <property type="entry name" value="Spore Coat Polysaccharide Biosynthesis Protein SpsA, Chain A"/>
    <property type="match status" value="1"/>
</dbReference>
<keyword evidence="4" id="KW-0735">Signal-anchor</keyword>
<evidence type="ECO:0000256" key="4">
    <source>
        <dbReference type="ARBA" id="ARBA00022968"/>
    </source>
</evidence>
<evidence type="ECO:0000313" key="12">
    <source>
        <dbReference type="EnsemblMetazoa" id="SMAR013028-PA"/>
    </source>
</evidence>
<evidence type="ECO:0000256" key="5">
    <source>
        <dbReference type="ARBA" id="ARBA00022989"/>
    </source>
</evidence>
<organism evidence="12 13">
    <name type="scientific">Strigamia maritima</name>
    <name type="common">European centipede</name>
    <name type="synonym">Geophilus maritimus</name>
    <dbReference type="NCBI Taxonomy" id="126957"/>
    <lineage>
        <taxon>Eukaryota</taxon>
        <taxon>Metazoa</taxon>
        <taxon>Ecdysozoa</taxon>
        <taxon>Arthropoda</taxon>
        <taxon>Myriapoda</taxon>
        <taxon>Chilopoda</taxon>
        <taxon>Pleurostigmophora</taxon>
        <taxon>Geophilomorpha</taxon>
        <taxon>Linotaeniidae</taxon>
        <taxon>Strigamia</taxon>
    </lineage>
</organism>
<dbReference type="GO" id="GO:0006493">
    <property type="term" value="P:protein O-linked glycosylation"/>
    <property type="evidence" value="ECO:0007669"/>
    <property type="project" value="TreeGrafter"/>
</dbReference>
<dbReference type="GO" id="GO:0005794">
    <property type="term" value="C:Golgi apparatus"/>
    <property type="evidence" value="ECO:0007669"/>
    <property type="project" value="TreeGrafter"/>
</dbReference>
<evidence type="ECO:0000256" key="1">
    <source>
        <dbReference type="ARBA" id="ARBA00001936"/>
    </source>
</evidence>
<dbReference type="CDD" id="cd02510">
    <property type="entry name" value="pp-GalNAc-T"/>
    <property type="match status" value="1"/>
</dbReference>
<evidence type="ECO:0000256" key="7">
    <source>
        <dbReference type="ARBA" id="ARBA00023157"/>
    </source>
</evidence>
<keyword evidence="9" id="KW-0464">Manganese</keyword>
<dbReference type="EnsemblMetazoa" id="SMAR013028-RA">
    <property type="protein sequence ID" value="SMAR013028-PA"/>
    <property type="gene ID" value="SMAR013028"/>
</dbReference>
<proteinExistence type="inferred from homology"/>
<dbReference type="InterPro" id="IPR029044">
    <property type="entry name" value="Nucleotide-diphossugar_trans"/>
</dbReference>
<dbReference type="eggNOG" id="KOG3738">
    <property type="taxonomic scope" value="Eukaryota"/>
</dbReference>
<name>T1JGQ4_STRMM</name>
<keyword evidence="3" id="KW-0812">Transmembrane</keyword>
<dbReference type="PANTHER" id="PTHR11675:SF119">
    <property type="entry name" value="POLYPEPTIDE N-ACETYLGALACTOSAMINYLTRANSFERASE 2"/>
    <property type="match status" value="1"/>
</dbReference>
<evidence type="ECO:0000256" key="2">
    <source>
        <dbReference type="ARBA" id="ARBA00005680"/>
    </source>
</evidence>
<dbReference type="Pfam" id="PF00535">
    <property type="entry name" value="Glycos_transf_2"/>
    <property type="match status" value="1"/>
</dbReference>
<comment type="cofactor">
    <cofactor evidence="1">
        <name>Mn(2+)</name>
        <dbReference type="ChEBI" id="CHEBI:29035"/>
    </cofactor>
</comment>
<keyword evidence="7" id="KW-1015">Disulfide bond</keyword>
<keyword evidence="8" id="KW-0325">Glycoprotein</keyword>
<dbReference type="Proteomes" id="UP000014500">
    <property type="component" value="Unassembled WGS sequence"/>
</dbReference>
<protein>
    <recommendedName>
        <fullName evidence="11">Glycosyltransferase 2-like domain-containing protein</fullName>
    </recommendedName>
</protein>
<comment type="subcellular location">
    <subcellularLocation>
        <location evidence="10">Endomembrane system</location>
        <topology evidence="10">Single-pass type II membrane protein</topology>
    </subcellularLocation>
</comment>
<dbReference type="AlphaFoldDB" id="T1JGQ4"/>
<dbReference type="InterPro" id="IPR045885">
    <property type="entry name" value="GalNAc-T"/>
</dbReference>
<evidence type="ECO:0000256" key="3">
    <source>
        <dbReference type="ARBA" id="ARBA00022692"/>
    </source>
</evidence>